<evidence type="ECO:0000313" key="1">
    <source>
        <dbReference type="EMBL" id="MBR7675537.1"/>
    </source>
</evidence>
<evidence type="ECO:0000313" key="2">
    <source>
        <dbReference type="Proteomes" id="UP000675554"/>
    </source>
</evidence>
<dbReference type="Pfam" id="PF08798">
    <property type="entry name" value="CRISPR_assoc"/>
    <property type="match status" value="1"/>
</dbReference>
<dbReference type="SUPFAM" id="SSF117987">
    <property type="entry name" value="CRISPR-associated protein"/>
    <property type="match status" value="2"/>
</dbReference>
<dbReference type="SMART" id="SM01101">
    <property type="entry name" value="CRISPR_assoc"/>
    <property type="match status" value="1"/>
</dbReference>
<sequence length="202" mass="22091">TRASDDARRDIRSAVDLHHRVMGLFPQGLGETARRHAGVLFRLDEGPTGHHILIQSTLTPDPGRLEPAYGTARAKELTPLIGTLRTGQLIHYRITANATRKLGNNTTEGRPKQIVPLHGQEAAQWWERQAERAGLCLRSIQSTSLGDASGRRRDKHPVNHARTRFDGLAEVRDATALVEHIVAGIGRGKSYGCGLLSVAPAR</sequence>
<protein>
    <submittedName>
        <fullName evidence="1">Type I-E CRISPR-associated protein Cas6/Cse3/CasE</fullName>
    </submittedName>
</protein>
<dbReference type="Proteomes" id="UP000675554">
    <property type="component" value="Unassembled WGS sequence"/>
</dbReference>
<accession>A0A8T4J081</accession>
<keyword evidence="2" id="KW-1185">Reference proteome</keyword>
<gene>
    <name evidence="1" type="primary">cas6e</name>
    <name evidence="1" type="ORF">KDA82_21465</name>
</gene>
<dbReference type="Gene3D" id="3.30.70.1210">
    <property type="entry name" value="Crispr-associated protein, domain 2"/>
    <property type="match status" value="1"/>
</dbReference>
<dbReference type="InterPro" id="IPR010179">
    <property type="entry name" value="CRISPR-assoc_prot_Cse3"/>
</dbReference>
<dbReference type="NCBIfam" id="TIGR01907">
    <property type="entry name" value="casE_Cse3"/>
    <property type="match status" value="1"/>
</dbReference>
<dbReference type="AlphaFoldDB" id="A0A8T4J081"/>
<dbReference type="Gene3D" id="3.30.70.1200">
    <property type="entry name" value="Crispr-associated protein, domain 1"/>
    <property type="match status" value="1"/>
</dbReference>
<dbReference type="CDD" id="cd09727">
    <property type="entry name" value="Cas6_I-E"/>
    <property type="match status" value="1"/>
</dbReference>
<feature type="non-terminal residue" evidence="1">
    <location>
        <position position="1"/>
    </location>
</feature>
<comment type="caution">
    <text evidence="1">The sequence shown here is derived from an EMBL/GenBank/DDBJ whole genome shotgun (WGS) entry which is preliminary data.</text>
</comment>
<organism evidence="1 2">
    <name type="scientific">Streptomyces daliensis</name>
    <dbReference type="NCBI Taxonomy" id="299421"/>
    <lineage>
        <taxon>Bacteria</taxon>
        <taxon>Bacillati</taxon>
        <taxon>Actinomycetota</taxon>
        <taxon>Actinomycetes</taxon>
        <taxon>Kitasatosporales</taxon>
        <taxon>Streptomycetaceae</taxon>
        <taxon>Streptomyces</taxon>
    </lineage>
</organism>
<reference evidence="1" key="1">
    <citation type="submission" date="2021-04" db="EMBL/GenBank/DDBJ databases">
        <title>Sequencing of actinobacteria type strains.</title>
        <authorList>
            <person name="Nguyen G.-S."/>
            <person name="Wentzel A."/>
        </authorList>
    </citation>
    <scope>NUCLEOTIDE SEQUENCE</scope>
    <source>
        <strain evidence="1">DSM 42095</strain>
    </source>
</reference>
<proteinExistence type="predicted"/>
<name>A0A8T4J081_9ACTN</name>
<dbReference type="EMBL" id="JAGSMN010000493">
    <property type="protein sequence ID" value="MBR7675537.1"/>
    <property type="molecule type" value="Genomic_DNA"/>
</dbReference>